<feature type="domain" description="Trichothecene 3-O-acetyltransferase-like N-terminal" evidence="2">
    <location>
        <begin position="44"/>
        <end position="177"/>
    </location>
</feature>
<dbReference type="InterPro" id="IPR054710">
    <property type="entry name" value="Tri101-like_N"/>
</dbReference>
<keyword evidence="4" id="KW-1185">Reference proteome</keyword>
<dbReference type="Proteomes" id="UP001305779">
    <property type="component" value="Unassembled WGS sequence"/>
</dbReference>
<keyword evidence="1" id="KW-0808">Transferase</keyword>
<name>A0ABR0EAZ2_ZASCE</name>
<dbReference type="InterPro" id="IPR023213">
    <property type="entry name" value="CAT-like_dom_sf"/>
</dbReference>
<organism evidence="3 4">
    <name type="scientific">Zasmidium cellare</name>
    <name type="common">Wine cellar mold</name>
    <name type="synonym">Racodium cellare</name>
    <dbReference type="NCBI Taxonomy" id="395010"/>
    <lineage>
        <taxon>Eukaryota</taxon>
        <taxon>Fungi</taxon>
        <taxon>Dikarya</taxon>
        <taxon>Ascomycota</taxon>
        <taxon>Pezizomycotina</taxon>
        <taxon>Dothideomycetes</taxon>
        <taxon>Dothideomycetidae</taxon>
        <taxon>Mycosphaerellales</taxon>
        <taxon>Mycosphaerellaceae</taxon>
        <taxon>Zasmidium</taxon>
    </lineage>
</organism>
<evidence type="ECO:0000256" key="1">
    <source>
        <dbReference type="ARBA" id="ARBA00022679"/>
    </source>
</evidence>
<dbReference type="Gene3D" id="3.30.559.10">
    <property type="entry name" value="Chloramphenicol acetyltransferase-like domain"/>
    <property type="match status" value="2"/>
</dbReference>
<dbReference type="Pfam" id="PF22664">
    <property type="entry name" value="TRI-like_N"/>
    <property type="match status" value="1"/>
</dbReference>
<reference evidence="3 4" key="1">
    <citation type="journal article" date="2023" name="G3 (Bethesda)">
        <title>A chromosome-level genome assembly of Zasmidium syzygii isolated from banana leaves.</title>
        <authorList>
            <person name="van Westerhoven A.C."/>
            <person name="Mehrabi R."/>
            <person name="Talebi R."/>
            <person name="Steentjes M.B.F."/>
            <person name="Corcolon B."/>
            <person name="Chong P.A."/>
            <person name="Kema G.H.J."/>
            <person name="Seidl M.F."/>
        </authorList>
    </citation>
    <scope>NUCLEOTIDE SEQUENCE [LARGE SCALE GENOMIC DNA]</scope>
    <source>
        <strain evidence="3 4">P124</strain>
    </source>
</reference>
<evidence type="ECO:0000313" key="4">
    <source>
        <dbReference type="Proteomes" id="UP001305779"/>
    </source>
</evidence>
<gene>
    <name evidence="3" type="ORF">PRZ48_009164</name>
</gene>
<evidence type="ECO:0000259" key="2">
    <source>
        <dbReference type="Pfam" id="PF22664"/>
    </source>
</evidence>
<dbReference type="PANTHER" id="PTHR31896:SF64">
    <property type="entry name" value="TRICHOTHECENE 3-O-ACETYLTRANSFERASE"/>
    <property type="match status" value="1"/>
</dbReference>
<dbReference type="InterPro" id="IPR051283">
    <property type="entry name" value="Sec_Metabolite_Acyltrans"/>
</dbReference>
<dbReference type="PANTHER" id="PTHR31896">
    <property type="entry name" value="FAMILY REGULATORY PROTEIN, PUTATIVE (AFU_ORTHOLOGUE AFUA_3G14730)-RELATED"/>
    <property type="match status" value="1"/>
</dbReference>
<comment type="caution">
    <text evidence="3">The sequence shown here is derived from an EMBL/GenBank/DDBJ whole genome shotgun (WGS) entry which is preliminary data.</text>
</comment>
<dbReference type="EMBL" id="JAXOVC010000007">
    <property type="protein sequence ID" value="KAK4498654.1"/>
    <property type="molecule type" value="Genomic_DNA"/>
</dbReference>
<protein>
    <recommendedName>
        <fullName evidence="2">Trichothecene 3-O-acetyltransferase-like N-terminal domain-containing protein</fullName>
    </recommendedName>
</protein>
<proteinExistence type="predicted"/>
<evidence type="ECO:0000313" key="3">
    <source>
        <dbReference type="EMBL" id="KAK4498654.1"/>
    </source>
</evidence>
<sequence>MGSIAEPEDDTSSDVMGQWPQLKSYNHGILIFRDPGYPREMMKTVVQFGAEAIVEQIPWIAEQVVHNGVTKTNSGRYETAPWPEDQPPNELVRFKDCDDLLPSFDELQEAGFPIRMLPADILCPVPGYPETYDESTLYPAPALIVQVNFIRDGVLVTLCNQHNVMDGTGVFTLVQMLGSIVSGQEIPDEDLEQANRDRSTVVPLYPAGCKIRNHDLLLRQPPAPVMIPPPPEPAKWLALRFSKEAAAQVKETASQLEGFDPAVSHISTNDAVSALFWKCIAKARVDHGLDASLTSKFSRAIDCRAAVNVPATYLGQMVYFAAAWMTLRDLIDQPLSTITSCLRKSLNKANTEYSVRSFATFLSQVPDKNTLAYGGSFNRETDISSSSMAGSNFKVDMGHFGRAEAIRRPNLSPLPSSFYTFPPGESGDLNLQVCLYDWEMEALKNDPMWGPHMVVIG</sequence>
<accession>A0ABR0EAZ2</accession>